<gene>
    <name evidence="2" type="ORF">E2C01_001574</name>
</gene>
<feature type="signal peptide" evidence="1">
    <location>
        <begin position="1"/>
        <end position="25"/>
    </location>
</feature>
<keyword evidence="3" id="KW-1185">Reference proteome</keyword>
<evidence type="ECO:0008006" key="4">
    <source>
        <dbReference type="Google" id="ProtNLM"/>
    </source>
</evidence>
<name>A0A5B7CI56_PORTR</name>
<accession>A0A5B7CI56</accession>
<feature type="chain" id="PRO_5022830443" description="Secreted protein" evidence="1">
    <location>
        <begin position="26"/>
        <end position="88"/>
    </location>
</feature>
<dbReference type="AlphaFoldDB" id="A0A5B7CI56"/>
<evidence type="ECO:0000313" key="3">
    <source>
        <dbReference type="Proteomes" id="UP000324222"/>
    </source>
</evidence>
<sequence>MEAMSHNSWLVVVVVVVATTWPVHSLQLNELRHQPNAPICGDMTYPSPQQAAYSQQARLPQALQGLPVSLRPIVDVDKTRGRKEVIAS</sequence>
<reference evidence="2 3" key="1">
    <citation type="submission" date="2019-05" db="EMBL/GenBank/DDBJ databases">
        <title>Another draft genome of Portunus trituberculatus and its Hox gene families provides insights of decapod evolution.</title>
        <authorList>
            <person name="Jeong J.-H."/>
            <person name="Song I."/>
            <person name="Kim S."/>
            <person name="Choi T."/>
            <person name="Kim D."/>
            <person name="Ryu S."/>
            <person name="Kim W."/>
        </authorList>
    </citation>
    <scope>NUCLEOTIDE SEQUENCE [LARGE SCALE GENOMIC DNA]</scope>
    <source>
        <tissue evidence="2">Muscle</tissue>
    </source>
</reference>
<organism evidence="2 3">
    <name type="scientific">Portunus trituberculatus</name>
    <name type="common">Swimming crab</name>
    <name type="synonym">Neptunus trituberculatus</name>
    <dbReference type="NCBI Taxonomy" id="210409"/>
    <lineage>
        <taxon>Eukaryota</taxon>
        <taxon>Metazoa</taxon>
        <taxon>Ecdysozoa</taxon>
        <taxon>Arthropoda</taxon>
        <taxon>Crustacea</taxon>
        <taxon>Multicrustacea</taxon>
        <taxon>Malacostraca</taxon>
        <taxon>Eumalacostraca</taxon>
        <taxon>Eucarida</taxon>
        <taxon>Decapoda</taxon>
        <taxon>Pleocyemata</taxon>
        <taxon>Brachyura</taxon>
        <taxon>Eubrachyura</taxon>
        <taxon>Portunoidea</taxon>
        <taxon>Portunidae</taxon>
        <taxon>Portuninae</taxon>
        <taxon>Portunus</taxon>
    </lineage>
</organism>
<proteinExistence type="predicted"/>
<dbReference type="Proteomes" id="UP000324222">
    <property type="component" value="Unassembled WGS sequence"/>
</dbReference>
<evidence type="ECO:0000313" key="2">
    <source>
        <dbReference type="EMBL" id="MPC08975.1"/>
    </source>
</evidence>
<evidence type="ECO:0000256" key="1">
    <source>
        <dbReference type="SAM" id="SignalP"/>
    </source>
</evidence>
<comment type="caution">
    <text evidence="2">The sequence shown here is derived from an EMBL/GenBank/DDBJ whole genome shotgun (WGS) entry which is preliminary data.</text>
</comment>
<keyword evidence="1" id="KW-0732">Signal</keyword>
<protein>
    <recommendedName>
        <fullName evidence="4">Secreted protein</fullName>
    </recommendedName>
</protein>
<dbReference type="EMBL" id="VSRR010000051">
    <property type="protein sequence ID" value="MPC08975.1"/>
    <property type="molecule type" value="Genomic_DNA"/>
</dbReference>